<dbReference type="EMBL" id="LAZR01044316">
    <property type="protein sequence ID" value="KKL04960.1"/>
    <property type="molecule type" value="Genomic_DNA"/>
</dbReference>
<organism evidence="1">
    <name type="scientific">marine sediment metagenome</name>
    <dbReference type="NCBI Taxonomy" id="412755"/>
    <lineage>
        <taxon>unclassified sequences</taxon>
        <taxon>metagenomes</taxon>
        <taxon>ecological metagenomes</taxon>
    </lineage>
</organism>
<evidence type="ECO:0000313" key="1">
    <source>
        <dbReference type="EMBL" id="KKL04960.1"/>
    </source>
</evidence>
<proteinExistence type="predicted"/>
<feature type="non-terminal residue" evidence="1">
    <location>
        <position position="53"/>
    </location>
</feature>
<comment type="caution">
    <text evidence="1">The sequence shown here is derived from an EMBL/GenBank/DDBJ whole genome shotgun (WGS) entry which is preliminary data.</text>
</comment>
<name>A0A0F9A664_9ZZZZ</name>
<protein>
    <submittedName>
        <fullName evidence="1">Uncharacterized protein</fullName>
    </submittedName>
</protein>
<sequence>MNTDPYKEILKESLDYKDENIRWLKSGAPYEPSRPAIWLQLLGLFETLEVIQA</sequence>
<reference evidence="1" key="1">
    <citation type="journal article" date="2015" name="Nature">
        <title>Complex archaea that bridge the gap between prokaryotes and eukaryotes.</title>
        <authorList>
            <person name="Spang A."/>
            <person name="Saw J.H."/>
            <person name="Jorgensen S.L."/>
            <person name="Zaremba-Niedzwiedzka K."/>
            <person name="Martijn J."/>
            <person name="Lind A.E."/>
            <person name="van Eijk R."/>
            <person name="Schleper C."/>
            <person name="Guy L."/>
            <person name="Ettema T.J."/>
        </authorList>
    </citation>
    <scope>NUCLEOTIDE SEQUENCE</scope>
</reference>
<gene>
    <name evidence="1" type="ORF">LCGC14_2610800</name>
</gene>
<accession>A0A0F9A664</accession>
<dbReference type="AlphaFoldDB" id="A0A0F9A664"/>